<accession>A0A2S5A187</accession>
<dbReference type="InterPro" id="IPR008978">
    <property type="entry name" value="HSP20-like_chaperone"/>
</dbReference>
<dbReference type="InterPro" id="IPR031107">
    <property type="entry name" value="Small_HSP"/>
</dbReference>
<evidence type="ECO:0000256" key="1">
    <source>
        <dbReference type="PROSITE-ProRule" id="PRU00285"/>
    </source>
</evidence>
<dbReference type="SUPFAM" id="SSF49764">
    <property type="entry name" value="HSP20-like chaperones"/>
    <property type="match status" value="1"/>
</dbReference>
<dbReference type="Gene3D" id="2.60.40.790">
    <property type="match status" value="1"/>
</dbReference>
<dbReference type="PANTHER" id="PTHR11527">
    <property type="entry name" value="HEAT-SHOCK PROTEIN 20 FAMILY MEMBER"/>
    <property type="match status" value="1"/>
</dbReference>
<comment type="caution">
    <text evidence="4">The sequence shown here is derived from an EMBL/GenBank/DDBJ whole genome shotgun (WGS) entry which is preliminary data.</text>
</comment>
<organism evidence="4 5">
    <name type="scientific">Solitalea longa</name>
    <dbReference type="NCBI Taxonomy" id="2079460"/>
    <lineage>
        <taxon>Bacteria</taxon>
        <taxon>Pseudomonadati</taxon>
        <taxon>Bacteroidota</taxon>
        <taxon>Sphingobacteriia</taxon>
        <taxon>Sphingobacteriales</taxon>
        <taxon>Sphingobacteriaceae</taxon>
        <taxon>Solitalea</taxon>
    </lineage>
</organism>
<gene>
    <name evidence="4" type="ORF">C3K47_11465</name>
</gene>
<keyword evidence="5" id="KW-1185">Reference proteome</keyword>
<name>A0A2S5A187_9SPHI</name>
<feature type="domain" description="SHSP" evidence="3">
    <location>
        <begin position="37"/>
        <end position="150"/>
    </location>
</feature>
<comment type="similarity">
    <text evidence="1 2">Belongs to the small heat shock protein (HSP20) family.</text>
</comment>
<proteinExistence type="inferred from homology"/>
<dbReference type="OrthoDB" id="9814487at2"/>
<dbReference type="RefSeq" id="WP_103789276.1">
    <property type="nucleotide sequence ID" value="NZ_PQVF01000007.1"/>
</dbReference>
<evidence type="ECO:0000256" key="2">
    <source>
        <dbReference type="RuleBase" id="RU003616"/>
    </source>
</evidence>
<evidence type="ECO:0000313" key="4">
    <source>
        <dbReference type="EMBL" id="POY36358.1"/>
    </source>
</evidence>
<protein>
    <submittedName>
        <fullName evidence="4">Hsp20/alpha crystallin family protein</fullName>
    </submittedName>
</protein>
<dbReference type="EMBL" id="PQVF01000007">
    <property type="protein sequence ID" value="POY36358.1"/>
    <property type="molecule type" value="Genomic_DNA"/>
</dbReference>
<reference evidence="4 5" key="1">
    <citation type="submission" date="2018-01" db="EMBL/GenBank/DDBJ databases">
        <authorList>
            <person name="Gaut B.S."/>
            <person name="Morton B.R."/>
            <person name="Clegg M.T."/>
            <person name="Duvall M.R."/>
        </authorList>
    </citation>
    <scope>NUCLEOTIDE SEQUENCE [LARGE SCALE GENOMIC DNA]</scope>
    <source>
        <strain evidence="4 5">HR-AV</strain>
    </source>
</reference>
<dbReference type="PROSITE" id="PS01031">
    <property type="entry name" value="SHSP"/>
    <property type="match status" value="1"/>
</dbReference>
<dbReference type="CDD" id="cd06464">
    <property type="entry name" value="ACD_sHsps-like"/>
    <property type="match status" value="1"/>
</dbReference>
<evidence type="ECO:0000313" key="5">
    <source>
        <dbReference type="Proteomes" id="UP000236893"/>
    </source>
</evidence>
<dbReference type="Proteomes" id="UP000236893">
    <property type="component" value="Unassembled WGS sequence"/>
</dbReference>
<dbReference type="AlphaFoldDB" id="A0A2S5A187"/>
<dbReference type="InterPro" id="IPR002068">
    <property type="entry name" value="A-crystallin/Hsp20_dom"/>
</dbReference>
<sequence>MTLIKRNYPAVGYERVNPFVPVFNGFFDDLFKGGSLGEFGLKSPAVNVMENETGFTIELAAPGLKKEDFTIDLDKDTLTVSVQKESEQKKEEGKNYHRREFSFSSFKRSFNLPETVDRENIGAEYNDGVLSLSIPKKAEAQLKAKQIKVS</sequence>
<dbReference type="Pfam" id="PF00011">
    <property type="entry name" value="HSP20"/>
    <property type="match status" value="1"/>
</dbReference>
<evidence type="ECO:0000259" key="3">
    <source>
        <dbReference type="PROSITE" id="PS01031"/>
    </source>
</evidence>